<gene>
    <name evidence="2" type="ORF">I8J30_31635</name>
</gene>
<proteinExistence type="predicted"/>
<keyword evidence="3" id="KW-1185">Reference proteome</keyword>
<organism evidence="2 3">
    <name type="scientific">Paenibacillus lignilyticus</name>
    <dbReference type="NCBI Taxonomy" id="1172615"/>
    <lineage>
        <taxon>Bacteria</taxon>
        <taxon>Bacillati</taxon>
        <taxon>Bacillota</taxon>
        <taxon>Bacilli</taxon>
        <taxon>Bacillales</taxon>
        <taxon>Paenibacillaceae</taxon>
        <taxon>Paenibacillus</taxon>
    </lineage>
</organism>
<keyword evidence="1" id="KW-1133">Transmembrane helix</keyword>
<dbReference type="EMBL" id="JAGKSP010000034">
    <property type="protein sequence ID" value="MBP3967231.1"/>
    <property type="molecule type" value="Genomic_DNA"/>
</dbReference>
<comment type="caution">
    <text evidence="2">The sequence shown here is derived from an EMBL/GenBank/DDBJ whole genome shotgun (WGS) entry which is preliminary data.</text>
</comment>
<dbReference type="RefSeq" id="WP_210664342.1">
    <property type="nucleotide sequence ID" value="NZ_JAGKSP010000034.1"/>
</dbReference>
<evidence type="ECO:0000256" key="1">
    <source>
        <dbReference type="SAM" id="Phobius"/>
    </source>
</evidence>
<keyword evidence="1" id="KW-0812">Transmembrane</keyword>
<dbReference type="Proteomes" id="UP000673394">
    <property type="component" value="Unassembled WGS sequence"/>
</dbReference>
<accession>A0ABS5CN05</accession>
<feature type="transmembrane region" description="Helical" evidence="1">
    <location>
        <begin position="45"/>
        <end position="66"/>
    </location>
</feature>
<evidence type="ECO:0000313" key="3">
    <source>
        <dbReference type="Proteomes" id="UP000673394"/>
    </source>
</evidence>
<keyword evidence="1" id="KW-0472">Membrane</keyword>
<reference evidence="2 3" key="1">
    <citation type="submission" date="2021-04" db="EMBL/GenBank/DDBJ databases">
        <title>Paenibacillus sp. DLE-14 whole genome sequence.</title>
        <authorList>
            <person name="Ham Y.J."/>
        </authorList>
    </citation>
    <scope>NUCLEOTIDE SEQUENCE [LARGE SCALE GENOMIC DNA]</scope>
    <source>
        <strain evidence="2 3">DLE-14</strain>
    </source>
</reference>
<sequence>MSAHKNDVFGMLAGLALLCMNDSLFGAVFLTLAESSSCYLFIRTAIRIISAIGGICVLFFAFALLVRVIKSMILPKT</sequence>
<evidence type="ECO:0000313" key="2">
    <source>
        <dbReference type="EMBL" id="MBP3967231.1"/>
    </source>
</evidence>
<protein>
    <submittedName>
        <fullName evidence="2">Uncharacterized protein</fullName>
    </submittedName>
</protein>
<name>A0ABS5CN05_9BACL</name>